<organism evidence="1 2">
    <name type="scientific">Acaulospora colombiana</name>
    <dbReference type="NCBI Taxonomy" id="27376"/>
    <lineage>
        <taxon>Eukaryota</taxon>
        <taxon>Fungi</taxon>
        <taxon>Fungi incertae sedis</taxon>
        <taxon>Mucoromycota</taxon>
        <taxon>Glomeromycotina</taxon>
        <taxon>Glomeromycetes</taxon>
        <taxon>Diversisporales</taxon>
        <taxon>Acaulosporaceae</taxon>
        <taxon>Acaulospora</taxon>
    </lineage>
</organism>
<accession>A0ACA9M8A7</accession>
<keyword evidence="2" id="KW-1185">Reference proteome</keyword>
<gene>
    <name evidence="1" type="ORF">ACOLOM_LOCUS5699</name>
</gene>
<comment type="caution">
    <text evidence="1">The sequence shown here is derived from an EMBL/GenBank/DDBJ whole genome shotgun (WGS) entry which is preliminary data.</text>
</comment>
<sequence>MSSESSEENEIDENEIDEFFKSYSKWSLLGFLQYRQVQDDFSYVKLREYKLYESSLEKLSNDYARQRLKYVPANEAVTTFLPSVSLNQELEYVSVTRDVLTNPQSEKNSLAVKKFWMMVGKKRLEIEIEQLNYANCKRCRVRNVTTNESMGTRDHARNQEEVNSGEEELANDSRNYLREPPESMAKKVERIPLTVNDIDFEKIFIDYRDKLEDIFDDIMDMRPTSRFANEISEESWVEFVTSTYPEHDLPEDWEGFILEFFKPKDSLGEWIKGWRELLSPKINGNKIPKDLADAIHNILTPYLEVPVQSSKYRLNANINPITDEVLEAECTDGLARLWPSREEVFLYEQTGPPNFDDIKQLYIHDHKLIRLMKDVLNQRSFMKESVEVKRPHVEPKQMLLIRRLISMEMLDRSTTDEPKKRKLNEYMFLD</sequence>
<reference evidence="1" key="1">
    <citation type="submission" date="2021-06" db="EMBL/GenBank/DDBJ databases">
        <authorList>
            <person name="Kallberg Y."/>
            <person name="Tangrot J."/>
            <person name="Rosling A."/>
        </authorList>
    </citation>
    <scope>NUCLEOTIDE SEQUENCE</scope>
    <source>
        <strain evidence="1">CL356</strain>
    </source>
</reference>
<name>A0ACA9M8A7_9GLOM</name>
<evidence type="ECO:0000313" key="2">
    <source>
        <dbReference type="Proteomes" id="UP000789525"/>
    </source>
</evidence>
<proteinExistence type="predicted"/>
<dbReference type="Proteomes" id="UP000789525">
    <property type="component" value="Unassembled WGS sequence"/>
</dbReference>
<protein>
    <submittedName>
        <fullName evidence="1">16168_t:CDS:1</fullName>
    </submittedName>
</protein>
<evidence type="ECO:0000313" key="1">
    <source>
        <dbReference type="EMBL" id="CAG8573744.1"/>
    </source>
</evidence>
<dbReference type="EMBL" id="CAJVPT010010831">
    <property type="protein sequence ID" value="CAG8573744.1"/>
    <property type="molecule type" value="Genomic_DNA"/>
</dbReference>